<dbReference type="KEGG" id="tcu:Tcur_0962"/>
<gene>
    <name evidence="2" type="ordered locus">Tcur_0962</name>
</gene>
<evidence type="ECO:0000256" key="1">
    <source>
        <dbReference type="SAM" id="MobiDB-lite"/>
    </source>
</evidence>
<dbReference type="HOGENOM" id="CLU_698157_0_0_11"/>
<feature type="compositionally biased region" description="Low complexity" evidence="1">
    <location>
        <begin position="196"/>
        <end position="207"/>
    </location>
</feature>
<dbReference type="eggNOG" id="COG0790">
    <property type="taxonomic scope" value="Bacteria"/>
</dbReference>
<dbReference type="AlphaFoldDB" id="D1A7F9"/>
<accession>D1A7F9</accession>
<evidence type="ECO:0000313" key="3">
    <source>
        <dbReference type="Proteomes" id="UP000001918"/>
    </source>
</evidence>
<dbReference type="SUPFAM" id="SSF81901">
    <property type="entry name" value="HCP-like"/>
    <property type="match status" value="1"/>
</dbReference>
<reference evidence="2 3" key="1">
    <citation type="journal article" date="2011" name="Stand. Genomic Sci.">
        <title>Complete genome sequence of Thermomonospora curvata type strain (B9).</title>
        <authorList>
            <person name="Chertkov O."/>
            <person name="Sikorski J."/>
            <person name="Nolan M."/>
            <person name="Lapidus A."/>
            <person name="Lucas S."/>
            <person name="Del Rio T.G."/>
            <person name="Tice H."/>
            <person name="Cheng J.F."/>
            <person name="Goodwin L."/>
            <person name="Pitluck S."/>
            <person name="Liolios K."/>
            <person name="Ivanova N."/>
            <person name="Mavromatis K."/>
            <person name="Mikhailova N."/>
            <person name="Ovchinnikova G."/>
            <person name="Pati A."/>
            <person name="Chen A."/>
            <person name="Palaniappan K."/>
            <person name="Djao O.D."/>
            <person name="Land M."/>
            <person name="Hauser L."/>
            <person name="Chang Y.J."/>
            <person name="Jeffries C.D."/>
            <person name="Brettin T."/>
            <person name="Han C."/>
            <person name="Detter J.C."/>
            <person name="Rohde M."/>
            <person name="Goker M."/>
            <person name="Woyke T."/>
            <person name="Bristow J."/>
            <person name="Eisen J.A."/>
            <person name="Markowitz V."/>
            <person name="Hugenholtz P."/>
            <person name="Klenk H.P."/>
            <person name="Kyrpides N.C."/>
        </authorList>
    </citation>
    <scope>NUCLEOTIDE SEQUENCE [LARGE SCALE GENOMIC DNA]</scope>
    <source>
        <strain evidence="3">ATCC 19995 / DSM 43183 / JCM 3096 / KCTC 9072 / NBRC 15933 / NCIMB 10081 / Henssen B9</strain>
    </source>
</reference>
<feature type="compositionally biased region" description="Basic and acidic residues" evidence="1">
    <location>
        <begin position="149"/>
        <end position="169"/>
    </location>
</feature>
<feature type="region of interest" description="Disordered" evidence="1">
    <location>
        <begin position="130"/>
        <end position="215"/>
    </location>
</feature>
<dbReference type="InterPro" id="IPR011990">
    <property type="entry name" value="TPR-like_helical_dom_sf"/>
</dbReference>
<proteinExistence type="predicted"/>
<protein>
    <submittedName>
        <fullName evidence="2">Sel1 domain protein repeat-containing protein</fullName>
    </submittedName>
</protein>
<keyword evidence="3" id="KW-1185">Reference proteome</keyword>
<dbReference type="EMBL" id="CP001738">
    <property type="protein sequence ID" value="ACY96548.1"/>
    <property type="molecule type" value="Genomic_DNA"/>
</dbReference>
<evidence type="ECO:0000313" key="2">
    <source>
        <dbReference type="EMBL" id="ACY96548.1"/>
    </source>
</evidence>
<name>D1A7F9_THECD</name>
<organism evidence="2 3">
    <name type="scientific">Thermomonospora curvata (strain ATCC 19995 / DSM 43183 / JCM 3096 / KCTC 9072 / NBRC 15933 / NCIMB 10081 / Henssen B9)</name>
    <dbReference type="NCBI Taxonomy" id="471852"/>
    <lineage>
        <taxon>Bacteria</taxon>
        <taxon>Bacillati</taxon>
        <taxon>Actinomycetota</taxon>
        <taxon>Actinomycetes</taxon>
        <taxon>Streptosporangiales</taxon>
        <taxon>Thermomonosporaceae</taxon>
        <taxon>Thermomonospora</taxon>
    </lineage>
</organism>
<dbReference type="STRING" id="471852.Tcur_0962"/>
<dbReference type="Proteomes" id="UP000001918">
    <property type="component" value="Chromosome"/>
</dbReference>
<dbReference type="Gene3D" id="1.25.40.10">
    <property type="entry name" value="Tetratricopeptide repeat domain"/>
    <property type="match status" value="1"/>
</dbReference>
<sequence>MCPPHRVDTYRRAIGLAMPDDLRALAALHDFIADLRTAFELAGPPTYERLETLSRRYQNADRDGGPRILPLAHSTTHDYLSGKRHRLPPWPWVMSFVLVLRDAAVENALDPEAIGTPAQWHTKYRAVRAALAQSRPPRPPLSAPVPADWRAEPADPHAGDPDPGRHTLQESRPGPKVPASVTDEVDRPSTGTLPRASGPDESSGAGSEPPPEPTIMRRRYAEAFGRTGMRLLRQAEGDEGERQGVPAYRLAALLACADRPAEALYWLRRAARAGHGRAAELAAAWDPAAAPAFPYWQGAEIAYQIGLEYDREGLPFSAAVFYRGAAGLGHADAAYRYGLHCLRIGRLRDAAAWLDRADRNGHPQAGQQLLLHALGGSSDGSPSGVCEHLPSTAPQ</sequence>